<proteinExistence type="predicted"/>
<feature type="non-terminal residue" evidence="2">
    <location>
        <position position="1"/>
    </location>
</feature>
<gene>
    <name evidence="2" type="ORF">SMAX5B_018889</name>
</gene>
<keyword evidence="3" id="KW-1185">Reference proteome</keyword>
<organism evidence="2 3">
    <name type="scientific">Scophthalmus maximus</name>
    <name type="common">Turbot</name>
    <name type="synonym">Psetta maxima</name>
    <dbReference type="NCBI Taxonomy" id="52904"/>
    <lineage>
        <taxon>Eukaryota</taxon>
        <taxon>Metazoa</taxon>
        <taxon>Chordata</taxon>
        <taxon>Craniata</taxon>
        <taxon>Vertebrata</taxon>
        <taxon>Euteleostomi</taxon>
        <taxon>Actinopterygii</taxon>
        <taxon>Neopterygii</taxon>
        <taxon>Teleostei</taxon>
        <taxon>Neoteleostei</taxon>
        <taxon>Acanthomorphata</taxon>
        <taxon>Carangaria</taxon>
        <taxon>Pleuronectiformes</taxon>
        <taxon>Pleuronectoidei</taxon>
        <taxon>Scophthalmidae</taxon>
        <taxon>Scophthalmus</taxon>
    </lineage>
</organism>
<accession>A0A2U9D4N6</accession>
<name>A0A2U9D4N6_SCOMX</name>
<evidence type="ECO:0000313" key="3">
    <source>
        <dbReference type="Proteomes" id="UP000246464"/>
    </source>
</evidence>
<evidence type="ECO:0000256" key="1">
    <source>
        <dbReference type="SAM" id="MobiDB-lite"/>
    </source>
</evidence>
<dbReference type="Proteomes" id="UP000246464">
    <property type="component" value="Chromosome 22"/>
</dbReference>
<feature type="region of interest" description="Disordered" evidence="1">
    <location>
        <begin position="64"/>
        <end position="101"/>
    </location>
</feature>
<sequence length="101" mass="11332">DSTTPAYARAIFMRLDKIEQSLETIKSILTRDMRSDDPEIEVFSRPLKTPAELEELSEKLMDRSHRKKVVDEVGPSMTESNVAATDGSRSPLLFSESADSE</sequence>
<dbReference type="EMBL" id="CP026264">
    <property type="protein sequence ID" value="AWP21922.1"/>
    <property type="molecule type" value="Genomic_DNA"/>
</dbReference>
<dbReference type="AlphaFoldDB" id="A0A2U9D4N6"/>
<protein>
    <submittedName>
        <fullName evidence="2">Uncharacterized protein</fullName>
    </submittedName>
</protein>
<reference evidence="2 3" key="1">
    <citation type="submission" date="2017-12" db="EMBL/GenBank/DDBJ databases">
        <title>Integrating genomic resources of turbot (Scophthalmus maximus) in depth evaluation of genetic and physical mapping variation across individuals.</title>
        <authorList>
            <person name="Martinez P."/>
        </authorList>
    </citation>
    <scope>NUCLEOTIDE SEQUENCE [LARGE SCALE GENOMIC DNA]</scope>
</reference>
<evidence type="ECO:0000313" key="2">
    <source>
        <dbReference type="EMBL" id="AWP21922.1"/>
    </source>
</evidence>